<evidence type="ECO:0000256" key="1">
    <source>
        <dbReference type="SAM" id="Phobius"/>
    </source>
</evidence>
<evidence type="ECO:0000313" key="3">
    <source>
        <dbReference type="Proteomes" id="UP000282378"/>
    </source>
</evidence>
<proteinExistence type="predicted"/>
<dbReference type="Gene3D" id="6.10.250.2250">
    <property type="match status" value="1"/>
</dbReference>
<keyword evidence="1" id="KW-1133">Transmembrane helix</keyword>
<dbReference type="AlphaFoldDB" id="A0A3M2URQ4"/>
<dbReference type="InterPro" id="IPR003468">
    <property type="entry name" value="Cyt_c_oxidase_monohaem-su/FixO"/>
</dbReference>
<feature type="non-terminal residue" evidence="2">
    <location>
        <position position="1"/>
    </location>
</feature>
<protein>
    <submittedName>
        <fullName evidence="2">Cbb3-type cytochrome c oxidase subunit II</fullName>
    </submittedName>
</protein>
<feature type="non-terminal residue" evidence="2">
    <location>
        <position position="82"/>
    </location>
</feature>
<accession>A0A3M2URQ4</accession>
<gene>
    <name evidence="2" type="ORF">APX70_02280</name>
</gene>
<dbReference type="Pfam" id="PF02433">
    <property type="entry name" value="FixO"/>
    <property type="match status" value="1"/>
</dbReference>
<feature type="transmembrane region" description="Helical" evidence="1">
    <location>
        <begin position="33"/>
        <end position="57"/>
    </location>
</feature>
<comment type="caution">
    <text evidence="2">The sequence shown here is derived from an EMBL/GenBank/DDBJ whole genome shotgun (WGS) entry which is preliminary data.</text>
</comment>
<keyword evidence="1" id="KW-0472">Membrane</keyword>
<reference evidence="2 3" key="1">
    <citation type="submission" date="2018-08" db="EMBL/GenBank/DDBJ databases">
        <title>Recombination of ecologically and evolutionarily significant loci maintains genetic cohesion in the Pseudomonas syringae species complex.</title>
        <authorList>
            <person name="Dillon M."/>
            <person name="Thakur S."/>
            <person name="Almeida R.N.D."/>
            <person name="Weir B.S."/>
            <person name="Guttman D.S."/>
        </authorList>
    </citation>
    <scope>NUCLEOTIDE SEQUENCE [LARGE SCALE GENOMIC DNA]</scope>
    <source>
        <strain evidence="2 3">88_10</strain>
    </source>
</reference>
<evidence type="ECO:0000313" key="2">
    <source>
        <dbReference type="EMBL" id="RML29633.1"/>
    </source>
</evidence>
<dbReference type="EMBL" id="RBNL01004579">
    <property type="protein sequence ID" value="RML29633.1"/>
    <property type="molecule type" value="Genomic_DNA"/>
</dbReference>
<sequence>HRARLGPASSAGRCAHRRRGSALMKHDVLEKNIGLLAFFMVIAVSIGGLTQIVPLFFQDVTNQPIEGMKPRSALEVEGRDVL</sequence>
<name>A0A3M2URQ4_PSEYM</name>
<keyword evidence="1" id="KW-0812">Transmembrane</keyword>
<organism evidence="2 3">
    <name type="scientific">Pseudomonas syringae pv. maculicola</name>
    <dbReference type="NCBI Taxonomy" id="59511"/>
    <lineage>
        <taxon>Bacteria</taxon>
        <taxon>Pseudomonadati</taxon>
        <taxon>Pseudomonadota</taxon>
        <taxon>Gammaproteobacteria</taxon>
        <taxon>Pseudomonadales</taxon>
        <taxon>Pseudomonadaceae</taxon>
        <taxon>Pseudomonas</taxon>
    </lineage>
</organism>
<dbReference type="Proteomes" id="UP000282378">
    <property type="component" value="Unassembled WGS sequence"/>
</dbReference>